<name>A0A816JNE8_BRANA</name>
<proteinExistence type="predicted"/>
<accession>A0A816JNE8</accession>
<dbReference type="Proteomes" id="UP001295469">
    <property type="component" value="Chromosome C04"/>
</dbReference>
<reference evidence="1" key="1">
    <citation type="submission" date="2021-01" db="EMBL/GenBank/DDBJ databases">
        <authorList>
            <consortium name="Genoscope - CEA"/>
            <person name="William W."/>
        </authorList>
    </citation>
    <scope>NUCLEOTIDE SEQUENCE</scope>
</reference>
<sequence length="74" mass="8842">MEKNKRRFRMEHPDVSKRRKQGFQSLLGDFTHTKEDENSTFVSKILTLEAEIASDDLLPELKKKKRVTNLYFRD</sequence>
<gene>
    <name evidence="1" type="ORF">DARMORV10_C04P36330.1</name>
</gene>
<dbReference type="SMR" id="A0A816JNE8"/>
<protein>
    <submittedName>
        <fullName evidence="1">(rape) hypothetical protein</fullName>
    </submittedName>
</protein>
<organism evidence="1">
    <name type="scientific">Brassica napus</name>
    <name type="common">Rape</name>
    <dbReference type="NCBI Taxonomy" id="3708"/>
    <lineage>
        <taxon>Eukaryota</taxon>
        <taxon>Viridiplantae</taxon>
        <taxon>Streptophyta</taxon>
        <taxon>Embryophyta</taxon>
        <taxon>Tracheophyta</taxon>
        <taxon>Spermatophyta</taxon>
        <taxon>Magnoliopsida</taxon>
        <taxon>eudicotyledons</taxon>
        <taxon>Gunneridae</taxon>
        <taxon>Pentapetalae</taxon>
        <taxon>rosids</taxon>
        <taxon>malvids</taxon>
        <taxon>Brassicales</taxon>
        <taxon>Brassicaceae</taxon>
        <taxon>Brassiceae</taxon>
        <taxon>Brassica</taxon>
    </lineage>
</organism>
<evidence type="ECO:0000313" key="1">
    <source>
        <dbReference type="EMBL" id="CAF1850982.1"/>
    </source>
</evidence>
<dbReference type="EMBL" id="HG994368">
    <property type="protein sequence ID" value="CAF1850982.1"/>
    <property type="molecule type" value="Genomic_DNA"/>
</dbReference>
<dbReference type="AlphaFoldDB" id="A0A816JNE8"/>